<accession>A0ABW2XAV0</accession>
<dbReference type="RefSeq" id="WP_164495457.1">
    <property type="nucleotide sequence ID" value="NZ_JASKYU010000198.1"/>
</dbReference>
<proteinExistence type="predicted"/>
<dbReference type="Proteomes" id="UP001596915">
    <property type="component" value="Unassembled WGS sequence"/>
</dbReference>
<name>A0ABW2XAV0_9ACTN</name>
<reference evidence="3" key="2">
    <citation type="journal article" date="2019" name="Int. J. Syst. Evol. Microbiol.">
        <title>The Global Catalogue of Microorganisms (GCM) 10K type strain sequencing project: providing services to taxonomists for standard genome sequencing and annotation.</title>
        <authorList>
            <consortium name="The Broad Institute Genomics Platform"/>
            <consortium name="The Broad Institute Genome Sequencing Center for Infectious Disease"/>
            <person name="Wu L."/>
            <person name="Ma J."/>
        </authorList>
    </citation>
    <scope>NUCLEOTIDE SEQUENCE [LARGE SCALE GENOMIC DNA]</scope>
    <source>
        <strain evidence="3">JCM 12607</strain>
    </source>
</reference>
<evidence type="ECO:0000313" key="1">
    <source>
        <dbReference type="EMBL" id="MFD0621783.1"/>
    </source>
</evidence>
<evidence type="ECO:0000313" key="2">
    <source>
        <dbReference type="EMBL" id="MFD0629716.1"/>
    </source>
</evidence>
<reference evidence="2" key="1">
    <citation type="journal article" date="2014" name="Int. J. Syst. Evol. Microbiol.">
        <title>Complete genome of a new Firmicutes species belonging to the dominant human colonic microbiota ('Ruminococcus bicirculans') reveals two chromosomes and a selective capacity to utilize plant glucans.</title>
        <authorList>
            <consortium name="NISC Comparative Sequencing Program"/>
            <person name="Wegmann U."/>
            <person name="Louis P."/>
            <person name="Goesmann A."/>
            <person name="Henrissat B."/>
            <person name="Duncan S.H."/>
            <person name="Flint H.J."/>
        </authorList>
    </citation>
    <scope>NUCLEOTIDE SEQUENCE</scope>
    <source>
        <strain evidence="2">JCM 12607</strain>
    </source>
</reference>
<keyword evidence="3" id="KW-1185">Reference proteome</keyword>
<dbReference type="EMBL" id="JBHTGL010000008">
    <property type="protein sequence ID" value="MFD0629716.1"/>
    <property type="molecule type" value="Genomic_DNA"/>
</dbReference>
<dbReference type="EMBL" id="JBHTGL010000004">
    <property type="protein sequence ID" value="MFD0621783.1"/>
    <property type="molecule type" value="Genomic_DNA"/>
</dbReference>
<sequence length="57" mass="5749">MARVSDLAGQLVRAAVLADRRAGASWAQIGAGLGISAEAARSRFGRSRRAAPAGRGG</sequence>
<evidence type="ECO:0000313" key="3">
    <source>
        <dbReference type="Proteomes" id="UP001596915"/>
    </source>
</evidence>
<gene>
    <name evidence="1" type="ORF">ACFQ2K_02155</name>
    <name evidence="2" type="ORF">ACFQ2K_51070</name>
</gene>
<reference evidence="2" key="3">
    <citation type="submission" date="2024-09" db="EMBL/GenBank/DDBJ databases">
        <authorList>
            <person name="Sun Q."/>
            <person name="Mori K."/>
        </authorList>
    </citation>
    <scope>NUCLEOTIDE SEQUENCE</scope>
    <source>
        <strain evidence="2">JCM 12607</strain>
    </source>
</reference>
<comment type="caution">
    <text evidence="2">The sequence shown here is derived from an EMBL/GenBank/DDBJ whole genome shotgun (WGS) entry which is preliminary data.</text>
</comment>
<protein>
    <submittedName>
        <fullName evidence="2">Uncharacterized protein</fullName>
    </submittedName>
</protein>
<organism evidence="2 3">
    <name type="scientific">Streptomyces sanglieri</name>
    <dbReference type="NCBI Taxonomy" id="193460"/>
    <lineage>
        <taxon>Bacteria</taxon>
        <taxon>Bacillati</taxon>
        <taxon>Actinomycetota</taxon>
        <taxon>Actinomycetes</taxon>
        <taxon>Kitasatosporales</taxon>
        <taxon>Streptomycetaceae</taxon>
        <taxon>Streptomyces</taxon>
    </lineage>
</organism>